<comment type="subunit">
    <text evidence="7">Homodimer.</text>
</comment>
<protein>
    <recommendedName>
        <fullName evidence="7">Adenylosuccinate synthetase</fullName>
        <shortName evidence="7">AMPSase</shortName>
        <shortName evidence="7">AdSS</shortName>
        <ecNumber evidence="7">6.3.4.4</ecNumber>
    </recommendedName>
    <alternativeName>
        <fullName evidence="7">IMP--aspartate ligase</fullName>
    </alternativeName>
</protein>
<proteinExistence type="inferred from homology"/>
<evidence type="ECO:0000256" key="1">
    <source>
        <dbReference type="ARBA" id="ARBA00022598"/>
    </source>
</evidence>
<feature type="binding site" description="in other chain" evidence="7">
    <location>
        <position position="246"/>
    </location>
    <ligand>
        <name>IMP</name>
        <dbReference type="ChEBI" id="CHEBI:58053"/>
        <note>ligand shared between dimeric partners</note>
    </ligand>
</feature>
<name>A0ABV2WQF9_9NOCA</name>
<feature type="binding site" evidence="7">
    <location>
        <begin position="334"/>
        <end position="336"/>
    </location>
    <ligand>
        <name>GTP</name>
        <dbReference type="ChEBI" id="CHEBI:37565"/>
    </ligand>
</feature>
<evidence type="ECO:0000256" key="6">
    <source>
        <dbReference type="ARBA" id="ARBA00023134"/>
    </source>
</evidence>
<feature type="active site" description="Proton acceptor" evidence="7">
    <location>
        <position position="20"/>
    </location>
</feature>
<feature type="binding site" evidence="7">
    <location>
        <position position="20"/>
    </location>
    <ligand>
        <name>Mg(2+)</name>
        <dbReference type="ChEBI" id="CHEBI:18420"/>
    </ligand>
</feature>
<keyword evidence="5 7" id="KW-0460">Magnesium</keyword>
<comment type="catalytic activity">
    <reaction evidence="7">
        <text>IMP + L-aspartate + GTP = N(6)-(1,2-dicarboxyethyl)-AMP + GDP + phosphate + 2 H(+)</text>
        <dbReference type="Rhea" id="RHEA:15753"/>
        <dbReference type="ChEBI" id="CHEBI:15378"/>
        <dbReference type="ChEBI" id="CHEBI:29991"/>
        <dbReference type="ChEBI" id="CHEBI:37565"/>
        <dbReference type="ChEBI" id="CHEBI:43474"/>
        <dbReference type="ChEBI" id="CHEBI:57567"/>
        <dbReference type="ChEBI" id="CHEBI:58053"/>
        <dbReference type="ChEBI" id="CHEBI:58189"/>
        <dbReference type="EC" id="6.3.4.4"/>
    </reaction>
</comment>
<evidence type="ECO:0000256" key="7">
    <source>
        <dbReference type="HAMAP-Rule" id="MF_00011"/>
    </source>
</evidence>
<dbReference type="InterPro" id="IPR042110">
    <property type="entry name" value="Adenylosuccinate_synth_dom2"/>
</dbReference>
<keyword evidence="4 7" id="KW-0658">Purine biosynthesis</keyword>
<dbReference type="Gene3D" id="1.10.300.10">
    <property type="entry name" value="Adenylosuccinate Synthetase, subunit A, domain 2"/>
    <property type="match status" value="1"/>
</dbReference>
<feature type="active site" description="Proton donor" evidence="7">
    <location>
        <position position="53"/>
    </location>
</feature>
<evidence type="ECO:0000313" key="9">
    <source>
        <dbReference type="Proteomes" id="UP001550628"/>
    </source>
</evidence>
<evidence type="ECO:0000313" key="8">
    <source>
        <dbReference type="EMBL" id="MEU1953079.1"/>
    </source>
</evidence>
<dbReference type="HAMAP" id="MF_00011">
    <property type="entry name" value="Adenylosucc_synth"/>
    <property type="match status" value="1"/>
</dbReference>
<comment type="caution">
    <text evidence="7">Lacks conserved residue(s) required for the propagation of feature annotation.</text>
</comment>
<comment type="similarity">
    <text evidence="7">Belongs to the adenylosuccinate synthetase family.</text>
</comment>
<dbReference type="InterPro" id="IPR042111">
    <property type="entry name" value="Adenylosuccinate_synth_dom3"/>
</dbReference>
<reference evidence="8 9" key="1">
    <citation type="submission" date="2024-06" db="EMBL/GenBank/DDBJ databases">
        <title>The Natural Products Discovery Center: Release of the First 8490 Sequenced Strains for Exploring Actinobacteria Biosynthetic Diversity.</title>
        <authorList>
            <person name="Kalkreuter E."/>
            <person name="Kautsar S.A."/>
            <person name="Yang D."/>
            <person name="Bader C.D."/>
            <person name="Teijaro C.N."/>
            <person name="Fluegel L."/>
            <person name="Davis C.M."/>
            <person name="Simpson J.R."/>
            <person name="Lauterbach L."/>
            <person name="Steele A.D."/>
            <person name="Gui C."/>
            <person name="Meng S."/>
            <person name="Li G."/>
            <person name="Viehrig K."/>
            <person name="Ye F."/>
            <person name="Su P."/>
            <person name="Kiefer A.F."/>
            <person name="Nichols A."/>
            <person name="Cepeda A.J."/>
            <person name="Yan W."/>
            <person name="Fan B."/>
            <person name="Jiang Y."/>
            <person name="Adhikari A."/>
            <person name="Zheng C.-J."/>
            <person name="Schuster L."/>
            <person name="Cowan T.M."/>
            <person name="Smanski M.J."/>
            <person name="Chevrette M.G."/>
            <person name="De Carvalho L.P.S."/>
            <person name="Shen B."/>
        </authorList>
    </citation>
    <scope>NUCLEOTIDE SEQUENCE [LARGE SCALE GENOMIC DNA]</scope>
    <source>
        <strain evidence="8 9">NPDC019708</strain>
    </source>
</reference>
<evidence type="ECO:0000256" key="3">
    <source>
        <dbReference type="ARBA" id="ARBA00022741"/>
    </source>
</evidence>
<comment type="cofactor">
    <cofactor evidence="7">
        <name>Mg(2+)</name>
        <dbReference type="ChEBI" id="CHEBI:18420"/>
    </cofactor>
    <text evidence="7">Binds 1 Mg(2+) ion per subunit.</text>
</comment>
<keyword evidence="2 7" id="KW-0479">Metal-binding</keyword>
<keyword evidence="9" id="KW-1185">Reference proteome</keyword>
<dbReference type="Gene3D" id="3.40.440.10">
    <property type="entry name" value="Adenylosuccinate Synthetase, subunit A, domain 1"/>
    <property type="match status" value="1"/>
</dbReference>
<dbReference type="SMART" id="SM00788">
    <property type="entry name" value="Adenylsucc_synt"/>
    <property type="match status" value="1"/>
</dbReference>
<keyword evidence="7" id="KW-0963">Cytoplasm</keyword>
<dbReference type="Proteomes" id="UP001550628">
    <property type="component" value="Unassembled WGS sequence"/>
</dbReference>
<accession>A0ABV2WQF9</accession>
<dbReference type="Gene3D" id="3.90.170.10">
    <property type="entry name" value="Adenylosuccinate Synthetase, subunit A, domain 3"/>
    <property type="match status" value="1"/>
</dbReference>
<evidence type="ECO:0000256" key="4">
    <source>
        <dbReference type="ARBA" id="ARBA00022755"/>
    </source>
</evidence>
<comment type="subcellular location">
    <subcellularLocation>
        <location evidence="7">Cytoplasm</location>
    </subcellularLocation>
</comment>
<dbReference type="InterPro" id="IPR001114">
    <property type="entry name" value="Adenylosuccinate_synthetase"/>
</dbReference>
<evidence type="ECO:0000256" key="5">
    <source>
        <dbReference type="ARBA" id="ARBA00022842"/>
    </source>
</evidence>
<dbReference type="EMBL" id="JBEYBF010000008">
    <property type="protein sequence ID" value="MEU1953079.1"/>
    <property type="molecule type" value="Genomic_DNA"/>
</dbReference>
<gene>
    <name evidence="7" type="primary">purA</name>
    <name evidence="8" type="ORF">ABZ510_14540</name>
</gene>
<comment type="function">
    <text evidence="7">Plays an important role in the de novo pathway of purine nucleotide biosynthesis. Catalyzes the first committed step in the biosynthesis of AMP from IMP.</text>
</comment>
<dbReference type="InterPro" id="IPR042109">
    <property type="entry name" value="Adenylosuccinate_synth_dom1"/>
</dbReference>
<organism evidence="8 9">
    <name type="scientific">Nocardia rhamnosiphila</name>
    <dbReference type="NCBI Taxonomy" id="426716"/>
    <lineage>
        <taxon>Bacteria</taxon>
        <taxon>Bacillati</taxon>
        <taxon>Actinomycetota</taxon>
        <taxon>Actinomycetes</taxon>
        <taxon>Mycobacteriales</taxon>
        <taxon>Nocardiaceae</taxon>
        <taxon>Nocardia</taxon>
    </lineage>
</organism>
<evidence type="ECO:0000256" key="2">
    <source>
        <dbReference type="ARBA" id="ARBA00022723"/>
    </source>
</evidence>
<comment type="pathway">
    <text evidence="7">Purine metabolism; AMP biosynthesis via de novo pathway; AMP from IMP: step 1/2.</text>
</comment>
<dbReference type="SUPFAM" id="SSF52540">
    <property type="entry name" value="P-loop containing nucleoside triphosphate hydrolases"/>
    <property type="match status" value="1"/>
</dbReference>
<dbReference type="PANTHER" id="PTHR11846">
    <property type="entry name" value="ADENYLOSUCCINATE SYNTHETASE"/>
    <property type="match status" value="1"/>
</dbReference>
<dbReference type="GO" id="GO:0004019">
    <property type="term" value="F:adenylosuccinate synthase activity"/>
    <property type="evidence" value="ECO:0007669"/>
    <property type="project" value="UniProtKB-EC"/>
</dbReference>
<feature type="binding site" evidence="7">
    <location>
        <begin position="405"/>
        <end position="407"/>
    </location>
    <ligand>
        <name>GTP</name>
        <dbReference type="ChEBI" id="CHEBI:37565"/>
    </ligand>
</feature>
<feature type="binding site" description="in other chain" evidence="7">
    <location>
        <position position="231"/>
    </location>
    <ligand>
        <name>IMP</name>
        <dbReference type="ChEBI" id="CHEBI:58053"/>
        <note>ligand shared between dimeric partners</note>
    </ligand>
</feature>
<keyword evidence="1 7" id="KW-0436">Ligase</keyword>
<dbReference type="EC" id="6.3.4.4" evidence="7"/>
<sequence length="443" mass="47035">MTDRTRAGGHLIVVDLGFGDAGKGATVDWLCSPEAALGVSAVVRFNGGAQAAHNVVAAGRHHTFAQFGSGTFSGVPTLLSEHMLVEPLALAAEAERLARLGVSDPLSLLSVDGRALLTTPVHIAANRAREEARGADRHGSCGMGIGETAAYALRHDAPRVADCLRPAVLRRKLRALTEHYRPLLASRAHHHEPIELLLDAYRAFGAAVRITGPGALARFARHGRLVFEGAQGVLLDEWRGFHPYTTWSTVEPRNARTLLAGIGATAAVLGVTRSYTTRHGAGPFPTEEPGLRHREPHNGTGRYQGAFRQGALDTVLLRYAVAVCGGVDGLVVTHLDRVAGGKAATAYATADGIRDSLEPGPWQDLGHQRALTEILAAATPLYTDLPADVPGWLHHHLGVPVVLTAHGPGRRARRATESFETLLRRSEPGARPPTAVPTPARTA</sequence>
<keyword evidence="6 7" id="KW-0342">GTP-binding</keyword>
<dbReference type="Pfam" id="PF00709">
    <property type="entry name" value="Adenylsucc_synt"/>
    <property type="match status" value="1"/>
</dbReference>
<dbReference type="PANTHER" id="PTHR11846:SF0">
    <property type="entry name" value="ADENYLOSUCCINATE SYNTHETASE"/>
    <property type="match status" value="1"/>
</dbReference>
<dbReference type="RefSeq" id="WP_356954008.1">
    <property type="nucleotide sequence ID" value="NZ_JBEYBD010000001.1"/>
</dbReference>
<dbReference type="InterPro" id="IPR027417">
    <property type="entry name" value="P-loop_NTPase"/>
</dbReference>
<keyword evidence="3 7" id="KW-0547">Nucleotide-binding</keyword>
<comment type="caution">
    <text evidence="8">The sequence shown here is derived from an EMBL/GenBank/DDBJ whole genome shotgun (WGS) entry which is preliminary data.</text>
</comment>